<evidence type="ECO:0008006" key="3">
    <source>
        <dbReference type="Google" id="ProtNLM"/>
    </source>
</evidence>
<sequence>MHRISQPITLEQEMQEAFEFFNPDELEIDPHETATAIHPRGLAQIFAEMGEEISELECQEMISAATGGKDWIDFKTFQRFCKPKRGP</sequence>
<keyword evidence="2" id="KW-1185">Reference proteome</keyword>
<proteinExistence type="predicted"/>
<gene>
    <name evidence="1" type="ORF">EVOR1521_LOCUS28562</name>
</gene>
<evidence type="ECO:0000313" key="2">
    <source>
        <dbReference type="Proteomes" id="UP001178507"/>
    </source>
</evidence>
<dbReference type="Proteomes" id="UP001178507">
    <property type="component" value="Unassembled WGS sequence"/>
</dbReference>
<organism evidence="1 2">
    <name type="scientific">Effrenium voratum</name>
    <dbReference type="NCBI Taxonomy" id="2562239"/>
    <lineage>
        <taxon>Eukaryota</taxon>
        <taxon>Sar</taxon>
        <taxon>Alveolata</taxon>
        <taxon>Dinophyceae</taxon>
        <taxon>Suessiales</taxon>
        <taxon>Symbiodiniaceae</taxon>
        <taxon>Effrenium</taxon>
    </lineage>
</organism>
<dbReference type="EMBL" id="CAUJNA010003639">
    <property type="protein sequence ID" value="CAJ1406662.1"/>
    <property type="molecule type" value="Genomic_DNA"/>
</dbReference>
<dbReference type="AlphaFoldDB" id="A0AA36JJC5"/>
<accession>A0AA36JJC5</accession>
<protein>
    <recommendedName>
        <fullName evidence="3">Calmodulin</fullName>
    </recommendedName>
</protein>
<dbReference type="SUPFAM" id="SSF47473">
    <property type="entry name" value="EF-hand"/>
    <property type="match status" value="1"/>
</dbReference>
<dbReference type="Gene3D" id="1.10.238.10">
    <property type="entry name" value="EF-hand"/>
    <property type="match status" value="1"/>
</dbReference>
<reference evidence="1" key="1">
    <citation type="submission" date="2023-08" db="EMBL/GenBank/DDBJ databases">
        <authorList>
            <person name="Chen Y."/>
            <person name="Shah S."/>
            <person name="Dougan E. K."/>
            <person name="Thang M."/>
            <person name="Chan C."/>
        </authorList>
    </citation>
    <scope>NUCLEOTIDE SEQUENCE</scope>
</reference>
<name>A0AA36JJC5_9DINO</name>
<evidence type="ECO:0000313" key="1">
    <source>
        <dbReference type="EMBL" id="CAJ1406662.1"/>
    </source>
</evidence>
<dbReference type="InterPro" id="IPR011992">
    <property type="entry name" value="EF-hand-dom_pair"/>
</dbReference>
<comment type="caution">
    <text evidence="1">The sequence shown here is derived from an EMBL/GenBank/DDBJ whole genome shotgun (WGS) entry which is preliminary data.</text>
</comment>